<dbReference type="PANTHER" id="PTHR42912:SF83">
    <property type="entry name" value="METHYLTRANSFERASE TYPE 11 DOMAIN-CONTAINING PROTEIN"/>
    <property type="match status" value="1"/>
</dbReference>
<name>A0AAN6QGG4_9PEZI</name>
<dbReference type="InterPro" id="IPR050508">
    <property type="entry name" value="Methyltransf_Superfamily"/>
</dbReference>
<proteinExistence type="predicted"/>
<keyword evidence="4" id="KW-1185">Reference proteome</keyword>
<dbReference type="GO" id="GO:0008168">
    <property type="term" value="F:methyltransferase activity"/>
    <property type="evidence" value="ECO:0007669"/>
    <property type="project" value="TreeGrafter"/>
</dbReference>
<dbReference type="PANTHER" id="PTHR42912">
    <property type="entry name" value="METHYLTRANSFERASE"/>
    <property type="match status" value="1"/>
</dbReference>
<accession>A0AAN6QGG4</accession>
<keyword evidence="2" id="KW-0472">Membrane</keyword>
<organism evidence="3 4">
    <name type="scientific">Canariomyces notabilis</name>
    <dbReference type="NCBI Taxonomy" id="2074819"/>
    <lineage>
        <taxon>Eukaryota</taxon>
        <taxon>Fungi</taxon>
        <taxon>Dikarya</taxon>
        <taxon>Ascomycota</taxon>
        <taxon>Pezizomycotina</taxon>
        <taxon>Sordariomycetes</taxon>
        <taxon>Sordariomycetidae</taxon>
        <taxon>Sordariales</taxon>
        <taxon>Chaetomiaceae</taxon>
        <taxon>Canariomyces</taxon>
    </lineage>
</organism>
<reference evidence="3" key="1">
    <citation type="journal article" date="2023" name="Mol. Phylogenet. Evol.">
        <title>Genome-scale phylogeny and comparative genomics of the fungal order Sordariales.</title>
        <authorList>
            <person name="Hensen N."/>
            <person name="Bonometti L."/>
            <person name="Westerberg I."/>
            <person name="Brannstrom I.O."/>
            <person name="Guillou S."/>
            <person name="Cros-Aarteil S."/>
            <person name="Calhoun S."/>
            <person name="Haridas S."/>
            <person name="Kuo A."/>
            <person name="Mondo S."/>
            <person name="Pangilinan J."/>
            <person name="Riley R."/>
            <person name="LaButti K."/>
            <person name="Andreopoulos B."/>
            <person name="Lipzen A."/>
            <person name="Chen C."/>
            <person name="Yan M."/>
            <person name="Daum C."/>
            <person name="Ng V."/>
            <person name="Clum A."/>
            <person name="Steindorff A."/>
            <person name="Ohm R.A."/>
            <person name="Martin F."/>
            <person name="Silar P."/>
            <person name="Natvig D.O."/>
            <person name="Lalanne C."/>
            <person name="Gautier V."/>
            <person name="Ament-Velasquez S.L."/>
            <person name="Kruys A."/>
            <person name="Hutchinson M.I."/>
            <person name="Powell A.J."/>
            <person name="Barry K."/>
            <person name="Miller A.N."/>
            <person name="Grigoriev I.V."/>
            <person name="Debuchy R."/>
            <person name="Gladieux P."/>
            <person name="Hiltunen Thoren M."/>
            <person name="Johannesson H."/>
        </authorList>
    </citation>
    <scope>NUCLEOTIDE SEQUENCE</scope>
    <source>
        <strain evidence="3">CBS 508.74</strain>
    </source>
</reference>
<dbReference type="InterPro" id="IPR029063">
    <property type="entry name" value="SAM-dependent_MTases_sf"/>
</dbReference>
<dbReference type="RefSeq" id="XP_064667357.1">
    <property type="nucleotide sequence ID" value="XM_064815800.1"/>
</dbReference>
<feature type="transmembrane region" description="Helical" evidence="2">
    <location>
        <begin position="75"/>
        <end position="95"/>
    </location>
</feature>
<dbReference type="Proteomes" id="UP001302812">
    <property type="component" value="Unassembled WGS sequence"/>
</dbReference>
<evidence type="ECO:0000313" key="4">
    <source>
        <dbReference type="Proteomes" id="UP001302812"/>
    </source>
</evidence>
<dbReference type="EMBL" id="MU853354">
    <property type="protein sequence ID" value="KAK4109787.1"/>
    <property type="molecule type" value="Genomic_DNA"/>
</dbReference>
<feature type="region of interest" description="Disordered" evidence="1">
    <location>
        <begin position="36"/>
        <end position="63"/>
    </location>
</feature>
<evidence type="ECO:0000256" key="2">
    <source>
        <dbReference type="SAM" id="Phobius"/>
    </source>
</evidence>
<reference evidence="3" key="2">
    <citation type="submission" date="2023-05" db="EMBL/GenBank/DDBJ databases">
        <authorList>
            <consortium name="Lawrence Berkeley National Laboratory"/>
            <person name="Steindorff A."/>
            <person name="Hensen N."/>
            <person name="Bonometti L."/>
            <person name="Westerberg I."/>
            <person name="Brannstrom I.O."/>
            <person name="Guillou S."/>
            <person name="Cros-Aarteil S."/>
            <person name="Calhoun S."/>
            <person name="Haridas S."/>
            <person name="Kuo A."/>
            <person name="Mondo S."/>
            <person name="Pangilinan J."/>
            <person name="Riley R."/>
            <person name="Labutti K."/>
            <person name="Andreopoulos B."/>
            <person name="Lipzen A."/>
            <person name="Chen C."/>
            <person name="Yanf M."/>
            <person name="Daum C."/>
            <person name="Ng V."/>
            <person name="Clum A."/>
            <person name="Ohm R."/>
            <person name="Martin F."/>
            <person name="Silar P."/>
            <person name="Natvig D."/>
            <person name="Lalanne C."/>
            <person name="Gautier V."/>
            <person name="Ament-Velasquez S.L."/>
            <person name="Kruys A."/>
            <person name="Hutchinson M.I."/>
            <person name="Powell A.J."/>
            <person name="Barry K."/>
            <person name="Miller A.N."/>
            <person name="Grigoriev I.V."/>
            <person name="Debuchy R."/>
            <person name="Gladieux P."/>
            <person name="Thoren M.H."/>
            <person name="Johannesson H."/>
        </authorList>
    </citation>
    <scope>NUCLEOTIDE SEQUENCE</scope>
    <source>
        <strain evidence="3">CBS 508.74</strain>
    </source>
</reference>
<comment type="caution">
    <text evidence="3">The sequence shown here is derived from an EMBL/GenBank/DDBJ whole genome shotgun (WGS) entry which is preliminary data.</text>
</comment>
<feature type="region of interest" description="Disordered" evidence="1">
    <location>
        <begin position="100"/>
        <end position="158"/>
    </location>
</feature>
<dbReference type="AlphaFoldDB" id="A0AAN6QGG4"/>
<dbReference type="Gene3D" id="3.40.50.150">
    <property type="entry name" value="Vaccinia Virus protein VP39"/>
    <property type="match status" value="1"/>
</dbReference>
<evidence type="ECO:0000256" key="1">
    <source>
        <dbReference type="SAM" id="MobiDB-lite"/>
    </source>
</evidence>
<keyword evidence="2" id="KW-0812">Transmembrane</keyword>
<gene>
    <name evidence="3" type="ORF">N656DRAFT_782647</name>
</gene>
<keyword evidence="2" id="KW-1133">Transmembrane helix</keyword>
<protein>
    <recommendedName>
        <fullName evidence="5">Methyltransferase OMS1, mitochondrial</fullName>
    </recommendedName>
</protein>
<sequence>MASRLRIVIPHHLQLPRPLRCPHNNWHTTRNFTQSAKKFQASPRASSPRTSSSSSPPSSSSKAESIDVLFQQRKWPLVGAGCAALVLGLYLSLLLSSSLKRKQSPSPSPPAYDPSLDSHHHHHQQDPYSNHPNQEQDEQQLPVPTGLPATLDTSTPESAHLTATSFDKGLNLEEAFMGISSLRKELARRARGHVLEVAVGTGRNLRYYGWDDLVALSKTSSSKVGAGVDVEGKTLWWGSFSFLWAGENGKEKRGKAAEGGDGAAVGSREGEVLSFTGVDVSGDMLGVARDRVREAVPGLKKLMRRRRLEPMPTLGKGGGDKHDEEEAVVVDALDGRVRLVLRDALKGLPQPPILPPTTATNPTTDAPEKYDTIVQTFGLCSVADPRKLLANMAAKVQPDTGRIILLEHGRGSYDFVNKRLDNNAMCHFQKYGCWWNRDIEQLVRDATQEIPGLEVVNLERPLLLQWGTMLLIELRVKS</sequence>
<evidence type="ECO:0008006" key="5">
    <source>
        <dbReference type="Google" id="ProtNLM"/>
    </source>
</evidence>
<feature type="compositionally biased region" description="Low complexity" evidence="1">
    <location>
        <begin position="41"/>
        <end position="61"/>
    </location>
</feature>
<dbReference type="GeneID" id="89939925"/>
<evidence type="ECO:0000313" key="3">
    <source>
        <dbReference type="EMBL" id="KAK4109787.1"/>
    </source>
</evidence>
<dbReference type="SUPFAM" id="SSF53335">
    <property type="entry name" value="S-adenosyl-L-methionine-dependent methyltransferases"/>
    <property type="match status" value="1"/>
</dbReference>
<dbReference type="Pfam" id="PF13489">
    <property type="entry name" value="Methyltransf_23"/>
    <property type="match status" value="1"/>
</dbReference>